<gene>
    <name evidence="2" type="ORF">SOJ16_001576</name>
</gene>
<evidence type="ECO:0000313" key="2">
    <source>
        <dbReference type="EMBL" id="WPX07748.1"/>
    </source>
</evidence>
<evidence type="ECO:0000259" key="1">
    <source>
        <dbReference type="PROSITE" id="PS50910"/>
    </source>
</evidence>
<dbReference type="Gene3D" id="1.20.120.330">
    <property type="entry name" value="Nucleotidyltransferases domain 2"/>
    <property type="match status" value="1"/>
</dbReference>
<organism evidence="2 3">
    <name type="scientific">Anaerocellum danielii</name>
    <dbReference type="NCBI Taxonomy" id="1387557"/>
    <lineage>
        <taxon>Bacteria</taxon>
        <taxon>Bacillati</taxon>
        <taxon>Bacillota</taxon>
        <taxon>Bacillota incertae sedis</taxon>
        <taxon>Caldicellulosiruptorales</taxon>
        <taxon>Caldicellulosiruptoraceae</taxon>
        <taxon>Anaerocellum</taxon>
    </lineage>
</organism>
<accession>A0ABZ0TWD2</accession>
<protein>
    <submittedName>
        <fullName evidence="2">HEPN domain-containing protein</fullName>
    </submittedName>
</protein>
<dbReference type="PROSITE" id="PS50910">
    <property type="entry name" value="HEPN"/>
    <property type="match status" value="1"/>
</dbReference>
<dbReference type="Proteomes" id="UP001322744">
    <property type="component" value="Chromosome"/>
</dbReference>
<dbReference type="RefSeq" id="WP_045175073.1">
    <property type="nucleotide sequence ID" value="NZ_CP139957.1"/>
</dbReference>
<name>A0ABZ0TWD2_9FIRM</name>
<dbReference type="EMBL" id="CP139957">
    <property type="protein sequence ID" value="WPX07748.1"/>
    <property type="molecule type" value="Genomic_DNA"/>
</dbReference>
<dbReference type="SUPFAM" id="SSF81593">
    <property type="entry name" value="Nucleotidyltransferase substrate binding subunit/domain"/>
    <property type="match status" value="1"/>
</dbReference>
<reference evidence="2 3" key="1">
    <citation type="submission" date="2023-12" db="EMBL/GenBank/DDBJ databases">
        <authorList>
            <person name="Manesh M.J.H."/>
            <person name="Bing R.G."/>
            <person name="Willard D.J."/>
            <person name="Kelly R.M."/>
        </authorList>
    </citation>
    <scope>NUCLEOTIDE SEQUENCE [LARGE SCALE GENOMIC DNA]</scope>
    <source>
        <strain evidence="2 3">DSM 8977</strain>
    </source>
</reference>
<sequence>MNDIVNNWIKKALEDLKVAEHELSLDEKQMVTSAICFHSQQAVEKLLKAYLTSKNVRVGKSHDIAYLLQLCIHQDSDFLKLKELNVEQLTFYAVEIRYPDDFYIPSIEEAKASYELAVLVKEFILKKIEV</sequence>
<evidence type="ECO:0000313" key="3">
    <source>
        <dbReference type="Proteomes" id="UP001322744"/>
    </source>
</evidence>
<keyword evidence="3" id="KW-1185">Reference proteome</keyword>
<feature type="domain" description="HEPN" evidence="1">
    <location>
        <begin position="13"/>
        <end position="120"/>
    </location>
</feature>
<dbReference type="Pfam" id="PF05168">
    <property type="entry name" value="HEPN"/>
    <property type="match status" value="1"/>
</dbReference>
<proteinExistence type="predicted"/>
<dbReference type="SMART" id="SM00748">
    <property type="entry name" value="HEPN"/>
    <property type="match status" value="1"/>
</dbReference>
<dbReference type="InterPro" id="IPR007842">
    <property type="entry name" value="HEPN_dom"/>
</dbReference>